<gene>
    <name evidence="7" type="ORF">RDB_LOCUS163039</name>
</gene>
<dbReference type="GO" id="GO:0008623">
    <property type="term" value="C:CHRAC"/>
    <property type="evidence" value="ECO:0007669"/>
    <property type="project" value="TreeGrafter"/>
</dbReference>
<comment type="subcellular location">
    <subcellularLocation>
        <location evidence="1">Nucleus</location>
    </subcellularLocation>
</comment>
<evidence type="ECO:0000256" key="3">
    <source>
        <dbReference type="ARBA" id="ARBA00039775"/>
    </source>
</evidence>
<protein>
    <recommendedName>
        <fullName evidence="3">DNA polymerase epsilon subunit D</fullName>
    </recommendedName>
    <alternativeName>
        <fullName evidence="4">DNA polymerase II subunit D</fullName>
    </alternativeName>
</protein>
<dbReference type="SUPFAM" id="SSF47113">
    <property type="entry name" value="Histone-fold"/>
    <property type="match status" value="1"/>
</dbReference>
<dbReference type="AlphaFoldDB" id="A0A8H3E9W3"/>
<dbReference type="GO" id="GO:0046982">
    <property type="term" value="F:protein heterodimerization activity"/>
    <property type="evidence" value="ECO:0007669"/>
    <property type="project" value="InterPro"/>
</dbReference>
<evidence type="ECO:0000256" key="1">
    <source>
        <dbReference type="ARBA" id="ARBA00004123"/>
    </source>
</evidence>
<feature type="compositionally biased region" description="Basic residues" evidence="5">
    <location>
        <begin position="119"/>
        <end position="130"/>
    </location>
</feature>
<keyword evidence="2" id="KW-0539">Nucleus</keyword>
<organism evidence="7 8">
    <name type="scientific">Rhizoctonia solani</name>
    <dbReference type="NCBI Taxonomy" id="456999"/>
    <lineage>
        <taxon>Eukaryota</taxon>
        <taxon>Fungi</taxon>
        <taxon>Dikarya</taxon>
        <taxon>Basidiomycota</taxon>
        <taxon>Agaricomycotina</taxon>
        <taxon>Agaricomycetes</taxon>
        <taxon>Cantharellales</taxon>
        <taxon>Ceratobasidiaceae</taxon>
        <taxon>Rhizoctonia</taxon>
    </lineage>
</organism>
<comment type="caution">
    <text evidence="7">The sequence shown here is derived from an EMBL/GenBank/DDBJ whole genome shotgun (WGS) entry which is preliminary data.</text>
</comment>
<evidence type="ECO:0000256" key="4">
    <source>
        <dbReference type="ARBA" id="ARBA00042096"/>
    </source>
</evidence>
<evidence type="ECO:0000313" key="8">
    <source>
        <dbReference type="Proteomes" id="UP000663827"/>
    </source>
</evidence>
<dbReference type="Pfam" id="PF00808">
    <property type="entry name" value="CBFD_NFYB_HMF"/>
    <property type="match status" value="1"/>
</dbReference>
<evidence type="ECO:0000256" key="2">
    <source>
        <dbReference type="ARBA" id="ARBA00023242"/>
    </source>
</evidence>
<feature type="compositionally biased region" description="Basic and acidic residues" evidence="5">
    <location>
        <begin position="211"/>
        <end position="220"/>
    </location>
</feature>
<dbReference type="EMBL" id="CAJNJQ010005346">
    <property type="protein sequence ID" value="CAE7218016.1"/>
    <property type="molecule type" value="Genomic_DNA"/>
</dbReference>
<dbReference type="InterPro" id="IPR003958">
    <property type="entry name" value="CBFA_NFYB_domain"/>
</dbReference>
<dbReference type="GO" id="GO:0008622">
    <property type="term" value="C:epsilon DNA polymerase complex"/>
    <property type="evidence" value="ECO:0007669"/>
    <property type="project" value="TreeGrafter"/>
</dbReference>
<evidence type="ECO:0000259" key="6">
    <source>
        <dbReference type="Pfam" id="PF00808"/>
    </source>
</evidence>
<name>A0A8H3E9W3_9AGAM</name>
<feature type="compositionally biased region" description="Acidic residues" evidence="5">
    <location>
        <begin position="155"/>
        <end position="197"/>
    </location>
</feature>
<evidence type="ECO:0000313" key="7">
    <source>
        <dbReference type="EMBL" id="CAE7218016.1"/>
    </source>
</evidence>
<dbReference type="Proteomes" id="UP000663827">
    <property type="component" value="Unassembled WGS sequence"/>
</dbReference>
<dbReference type="GO" id="GO:0031490">
    <property type="term" value="F:chromatin DNA binding"/>
    <property type="evidence" value="ECO:0007669"/>
    <property type="project" value="TreeGrafter"/>
</dbReference>
<feature type="region of interest" description="Disordered" evidence="5">
    <location>
        <begin position="119"/>
        <end position="220"/>
    </location>
</feature>
<dbReference type="PANTHER" id="PTHR46172:SF1">
    <property type="entry name" value="DNA POLYMERASE EPSILON SUBUNIT 3"/>
    <property type="match status" value="1"/>
</dbReference>
<evidence type="ECO:0000256" key="5">
    <source>
        <dbReference type="SAM" id="MobiDB-lite"/>
    </source>
</evidence>
<proteinExistence type="predicted"/>
<dbReference type="GO" id="GO:0006272">
    <property type="term" value="P:leading strand elongation"/>
    <property type="evidence" value="ECO:0007669"/>
    <property type="project" value="TreeGrafter"/>
</dbReference>
<feature type="domain" description="Transcription factor CBF/NF-Y/archaeal histone" evidence="6">
    <location>
        <begin position="31"/>
        <end position="95"/>
    </location>
</feature>
<accession>A0A8H3E9W3</accession>
<dbReference type="PANTHER" id="PTHR46172">
    <property type="entry name" value="DNA POLYMERASE EPSILON SUBUNIT 3"/>
    <property type="match status" value="1"/>
</dbReference>
<dbReference type="InterPro" id="IPR009072">
    <property type="entry name" value="Histone-fold"/>
</dbReference>
<dbReference type="GO" id="GO:0031507">
    <property type="term" value="P:heterochromatin formation"/>
    <property type="evidence" value="ECO:0007669"/>
    <property type="project" value="TreeGrafter"/>
</dbReference>
<reference evidence="7" key="1">
    <citation type="submission" date="2021-01" db="EMBL/GenBank/DDBJ databases">
        <authorList>
            <person name="Kaushik A."/>
        </authorList>
    </citation>
    <scope>NUCLEOTIDE SEQUENCE</scope>
    <source>
        <strain evidence="7">AG5</strain>
    </source>
</reference>
<dbReference type="Gene3D" id="1.10.20.10">
    <property type="entry name" value="Histone, subunit A"/>
    <property type="match status" value="1"/>
</dbReference>
<sequence length="220" mass="23783">MPRQSQAATNAASAESQQEVVMAAEGIDNYELPKTLVTRIVKSAIPENAKVQKEAMHAFLKGSTVFINYLAATAHELSRARGHKSVGAADVIKAIETIEFDTDGLVKFLEADLEAFRQGTKKPKPATKPKPKTDASAPTSASGRKLKIVVAPIRDDDETGPEGEVVEMRQDEEEEEEVGEDVDELEDDVDEEPDETVEGVSFATTGAGSSKMEESFRSTT</sequence>
<dbReference type="InterPro" id="IPR051377">
    <property type="entry name" value="DNA_Pol-Epsilon_Subunit"/>
</dbReference>
<dbReference type="CDD" id="cd22928">
    <property type="entry name" value="HFD_POLE3_DPB4"/>
    <property type="match status" value="1"/>
</dbReference>
<dbReference type="GO" id="GO:0006974">
    <property type="term" value="P:DNA damage response"/>
    <property type="evidence" value="ECO:0007669"/>
    <property type="project" value="TreeGrafter"/>
</dbReference>